<evidence type="ECO:0000256" key="1">
    <source>
        <dbReference type="ARBA" id="ARBA00004370"/>
    </source>
</evidence>
<dbReference type="Proteomes" id="UP000295418">
    <property type="component" value="Unassembled WGS sequence"/>
</dbReference>
<keyword evidence="5" id="KW-0012">Acyltransferase</keyword>
<organism evidence="5 6">
    <name type="scientific">Paenibacillus albiflavus</name>
    <dbReference type="NCBI Taxonomy" id="2545760"/>
    <lineage>
        <taxon>Bacteria</taxon>
        <taxon>Bacillati</taxon>
        <taxon>Bacillota</taxon>
        <taxon>Bacilli</taxon>
        <taxon>Bacillales</taxon>
        <taxon>Paenibacillaceae</taxon>
        <taxon>Paenibacillus</taxon>
    </lineage>
</organism>
<evidence type="ECO:0000259" key="4">
    <source>
        <dbReference type="Pfam" id="PF01757"/>
    </source>
</evidence>
<dbReference type="PANTHER" id="PTHR36927:SF4">
    <property type="entry name" value="BLR5718 PROTEIN"/>
    <property type="match status" value="1"/>
</dbReference>
<feature type="transmembrane region" description="Helical" evidence="3">
    <location>
        <begin position="48"/>
        <end position="74"/>
    </location>
</feature>
<sequence length="372" mass="42613">MNLRIGYIDNLRVFLTILVVVFHTSIAYGAAGSWILEDVDKSEFNGTIVLLTIFTAVCQSFFMGLFFFISSYFISISYERKGAIRFIRDRFVRLGIPLLIYYFLIGPMTVWFAHFRSTQTVAEFYNANVWSFRETFFGPAWFLEASIYFALLYVLFRIIVKSKPEIKRTISFPTGKTLFGLAIVTGFIAFVVRFVYPTGEGPLELQLGYFPSYILLFIAGIVAQRNNWLEEIPQKLLNIWKWSAICMIPVLPLGLILTGGLDGNINFNGGFNVQAFLYAMWEPFVCFGIILSLLNWFRLRMNTINVFTKWLSNNAYTVYLIHPPIIVGWTIAFHGNTLPAAIKWIIVSILSVVICFIVASLIRLLPYAKRVI</sequence>
<dbReference type="RefSeq" id="WP_132415543.1">
    <property type="nucleotide sequence ID" value="NZ_SKFG01000001.1"/>
</dbReference>
<accession>A0A4R4EN55</accession>
<evidence type="ECO:0000256" key="3">
    <source>
        <dbReference type="SAM" id="Phobius"/>
    </source>
</evidence>
<feature type="transmembrane region" description="Helical" evidence="3">
    <location>
        <begin position="135"/>
        <end position="156"/>
    </location>
</feature>
<dbReference type="GO" id="GO:0016747">
    <property type="term" value="F:acyltransferase activity, transferring groups other than amino-acyl groups"/>
    <property type="evidence" value="ECO:0007669"/>
    <property type="project" value="InterPro"/>
</dbReference>
<feature type="transmembrane region" description="Helical" evidence="3">
    <location>
        <begin position="239"/>
        <end position="258"/>
    </location>
</feature>
<reference evidence="5 6" key="1">
    <citation type="submission" date="2019-03" db="EMBL/GenBank/DDBJ databases">
        <authorList>
            <person name="Kim M.K.M."/>
        </authorList>
    </citation>
    <scope>NUCLEOTIDE SEQUENCE [LARGE SCALE GENOMIC DNA]</scope>
    <source>
        <strain evidence="5 6">18JY21-1</strain>
    </source>
</reference>
<proteinExistence type="inferred from homology"/>
<feature type="transmembrane region" description="Helical" evidence="3">
    <location>
        <begin position="341"/>
        <end position="365"/>
    </location>
</feature>
<feature type="transmembrane region" description="Helical" evidence="3">
    <location>
        <begin position="278"/>
        <end position="297"/>
    </location>
</feature>
<keyword evidence="3" id="KW-1133">Transmembrane helix</keyword>
<feature type="domain" description="Acyltransferase 3" evidence="4">
    <location>
        <begin position="6"/>
        <end position="359"/>
    </location>
</feature>
<dbReference type="Pfam" id="PF01757">
    <property type="entry name" value="Acyl_transf_3"/>
    <property type="match status" value="1"/>
</dbReference>
<feature type="transmembrane region" description="Helical" evidence="3">
    <location>
        <begin position="12"/>
        <end position="36"/>
    </location>
</feature>
<comment type="caution">
    <text evidence="5">The sequence shown here is derived from an EMBL/GenBank/DDBJ whole genome shotgun (WGS) entry which is preliminary data.</text>
</comment>
<evidence type="ECO:0000256" key="2">
    <source>
        <dbReference type="ARBA" id="ARBA00007400"/>
    </source>
</evidence>
<comment type="similarity">
    <text evidence="2">Belongs to the acyltransferase 3 family.</text>
</comment>
<keyword evidence="3" id="KW-0812">Transmembrane</keyword>
<feature type="transmembrane region" description="Helical" evidence="3">
    <location>
        <begin position="177"/>
        <end position="196"/>
    </location>
</feature>
<name>A0A4R4EN55_9BACL</name>
<dbReference type="EMBL" id="SKFG01000001">
    <property type="protein sequence ID" value="TCZ80840.1"/>
    <property type="molecule type" value="Genomic_DNA"/>
</dbReference>
<comment type="subcellular location">
    <subcellularLocation>
        <location evidence="1">Membrane</location>
    </subcellularLocation>
</comment>
<gene>
    <name evidence="5" type="ORF">E0485_00660</name>
</gene>
<dbReference type="InterPro" id="IPR050623">
    <property type="entry name" value="Glucan_succinyl_AcylTrfase"/>
</dbReference>
<protein>
    <submittedName>
        <fullName evidence="5">Acyltransferase</fullName>
    </submittedName>
</protein>
<evidence type="ECO:0000313" key="5">
    <source>
        <dbReference type="EMBL" id="TCZ80840.1"/>
    </source>
</evidence>
<keyword evidence="6" id="KW-1185">Reference proteome</keyword>
<feature type="transmembrane region" description="Helical" evidence="3">
    <location>
        <begin position="318"/>
        <end position="335"/>
    </location>
</feature>
<dbReference type="OrthoDB" id="5446016at2"/>
<evidence type="ECO:0000313" key="6">
    <source>
        <dbReference type="Proteomes" id="UP000295418"/>
    </source>
</evidence>
<dbReference type="InterPro" id="IPR002656">
    <property type="entry name" value="Acyl_transf_3_dom"/>
</dbReference>
<keyword evidence="5" id="KW-0808">Transferase</keyword>
<feature type="transmembrane region" description="Helical" evidence="3">
    <location>
        <begin position="94"/>
        <end position="115"/>
    </location>
</feature>
<dbReference type="PANTHER" id="PTHR36927">
    <property type="entry name" value="BLR4337 PROTEIN"/>
    <property type="match status" value="1"/>
</dbReference>
<dbReference type="AlphaFoldDB" id="A0A4R4EN55"/>
<keyword evidence="3" id="KW-0472">Membrane</keyword>
<feature type="transmembrane region" description="Helical" evidence="3">
    <location>
        <begin position="208"/>
        <end position="227"/>
    </location>
</feature>